<evidence type="ECO:0000313" key="11">
    <source>
        <dbReference type="Proteomes" id="UP000000417"/>
    </source>
</evidence>
<dbReference type="InterPro" id="IPR004089">
    <property type="entry name" value="MCPsignal_dom"/>
</dbReference>
<evidence type="ECO:0000256" key="2">
    <source>
        <dbReference type="ARBA" id="ARBA00022475"/>
    </source>
</evidence>
<keyword evidence="2" id="KW-1003">Cell membrane</keyword>
<gene>
    <name evidence="10" type="ordered locus">STH3095</name>
</gene>
<keyword evidence="3 8" id="KW-0812">Transmembrane</keyword>
<dbReference type="GO" id="GO:0007165">
    <property type="term" value="P:signal transduction"/>
    <property type="evidence" value="ECO:0007669"/>
    <property type="project" value="UniProtKB-KW"/>
</dbReference>
<evidence type="ECO:0000256" key="3">
    <source>
        <dbReference type="ARBA" id="ARBA00022692"/>
    </source>
</evidence>
<feature type="transmembrane region" description="Helical" evidence="8">
    <location>
        <begin position="16"/>
        <end position="38"/>
    </location>
</feature>
<dbReference type="EMBL" id="AP006840">
    <property type="protein sequence ID" value="BAD42077.1"/>
    <property type="molecule type" value="Genomic_DNA"/>
</dbReference>
<dbReference type="InterPro" id="IPR029151">
    <property type="entry name" value="Sensor-like_sf"/>
</dbReference>
<dbReference type="HOGENOM" id="CLU_424467_0_0_9"/>
<evidence type="ECO:0000256" key="6">
    <source>
        <dbReference type="PROSITE-ProRule" id="PRU00284"/>
    </source>
</evidence>
<name>Q67JS3_SYMTH</name>
<dbReference type="Gene3D" id="1.10.287.950">
    <property type="entry name" value="Methyl-accepting chemotaxis protein"/>
    <property type="match status" value="1"/>
</dbReference>
<organism evidence="10 11">
    <name type="scientific">Symbiobacterium thermophilum (strain DSM 24528 / JCM 14929 / IAM 14863 / T)</name>
    <dbReference type="NCBI Taxonomy" id="292459"/>
    <lineage>
        <taxon>Bacteria</taxon>
        <taxon>Bacillati</taxon>
        <taxon>Bacillota</taxon>
        <taxon>Clostridia</taxon>
        <taxon>Eubacteriales</taxon>
        <taxon>Symbiobacteriaceae</taxon>
        <taxon>Symbiobacterium</taxon>
    </lineage>
</organism>
<evidence type="ECO:0000256" key="4">
    <source>
        <dbReference type="ARBA" id="ARBA00022989"/>
    </source>
</evidence>
<evidence type="ECO:0000256" key="7">
    <source>
        <dbReference type="SAM" id="Coils"/>
    </source>
</evidence>
<dbReference type="SUPFAM" id="SSF103190">
    <property type="entry name" value="Sensory domain-like"/>
    <property type="match status" value="2"/>
</dbReference>
<evidence type="ECO:0000256" key="8">
    <source>
        <dbReference type="SAM" id="Phobius"/>
    </source>
</evidence>
<reference evidence="10 11" key="1">
    <citation type="journal article" date="2004" name="Nucleic Acids Res.">
        <title>Genome sequence of Symbiobacterium thermophilum, an uncultivable bacterium that depends on microbial commensalism.</title>
        <authorList>
            <person name="Ueda K."/>
            <person name="Yamashita A."/>
            <person name="Ishikawa J."/>
            <person name="Shimada M."/>
            <person name="Watsuji T."/>
            <person name="Morimura K."/>
            <person name="Ikeda H."/>
            <person name="Hattori M."/>
            <person name="Beppu T."/>
        </authorList>
    </citation>
    <scope>NUCLEOTIDE SEQUENCE [LARGE SCALE GENOMIC DNA]</scope>
    <source>
        <strain evidence="11">T / IAM 14863</strain>
    </source>
</reference>
<keyword evidence="5 8" id="KW-0472">Membrane</keyword>
<comment type="subcellular location">
    <subcellularLocation>
        <location evidence="1">Cell membrane</location>
        <topology evidence="1">Multi-pass membrane protein</topology>
    </subcellularLocation>
</comment>
<evidence type="ECO:0000259" key="9">
    <source>
        <dbReference type="PROSITE" id="PS50111"/>
    </source>
</evidence>
<dbReference type="InterPro" id="IPR033463">
    <property type="entry name" value="sCache_3"/>
</dbReference>
<dbReference type="Proteomes" id="UP000000417">
    <property type="component" value="Chromosome"/>
</dbReference>
<keyword evidence="4 8" id="KW-1133">Transmembrane helix</keyword>
<evidence type="ECO:0000313" key="10">
    <source>
        <dbReference type="EMBL" id="BAD42077.1"/>
    </source>
</evidence>
<keyword evidence="7" id="KW-0175">Coiled coil</keyword>
<evidence type="ECO:0000256" key="5">
    <source>
        <dbReference type="ARBA" id="ARBA00023136"/>
    </source>
</evidence>
<dbReference type="PROSITE" id="PS50111">
    <property type="entry name" value="CHEMOTAXIS_TRANSDUC_2"/>
    <property type="match status" value="1"/>
</dbReference>
<evidence type="ECO:0000256" key="1">
    <source>
        <dbReference type="ARBA" id="ARBA00004651"/>
    </source>
</evidence>
<dbReference type="AlphaFoldDB" id="Q67JS3"/>
<dbReference type="eggNOG" id="COG0840">
    <property type="taxonomic scope" value="Bacteria"/>
</dbReference>
<protein>
    <submittedName>
        <fullName evidence="10">Putative methyl-accepting chemotaxis protein</fullName>
    </submittedName>
</protein>
<proteinExistence type="predicted"/>
<dbReference type="Pfam" id="PF17202">
    <property type="entry name" value="sCache_3_3"/>
    <property type="match status" value="1"/>
</dbReference>
<accession>Q67JS3</accession>
<dbReference type="GO" id="GO:0005886">
    <property type="term" value="C:plasma membrane"/>
    <property type="evidence" value="ECO:0007669"/>
    <property type="project" value="UniProtKB-SubCell"/>
</dbReference>
<keyword evidence="6" id="KW-0807">Transducer</keyword>
<dbReference type="KEGG" id="sth:STH3095"/>
<feature type="coiled-coil region" evidence="7">
    <location>
        <begin position="615"/>
        <end position="642"/>
    </location>
</feature>
<feature type="domain" description="Methyl-accepting transducer" evidence="9">
    <location>
        <begin position="410"/>
        <end position="645"/>
    </location>
</feature>
<sequence>MRALQARPARRFRSRILILVAAASLVPAALLLGISLYLNGLVQRQMDREVDEALSLAINLEQALIDASLVRMRDRAVALAAHPAVVAALAGGGDPGPILDDFQRALPGADLIAVVGPDGRVVARAGAQASGERLSYGGLVDLVLSSAAPVHSPVVITAEELAGEPAGIQAQVRMPVIETPGSADPRTGQVLDEALALVGAAPVRDEGGRVLGAVLVSDILNNDHAIVDEVLQRSTHGLRVDASIALDGIRVTTTVPAVGGGRRAVGTLYSDVVMERLRSGQEYRGRALVGGWQWQRTIYVPLRDPSGQVIAAPFVGIPEAAFAQLARTTSVSTGVALLFAVLSVAGPILVAHRFADRLRQRDEGLAGLAAEIQGASDALARDGRKAWTAADDARAAAEEALRATEQAGESTGAARGRMRELEVTLARVNAGTDEQTRTLRHAARIVALVSQAVQESRSSFNAVLEALRAVMAAAQQGRQDVLRAAGALELLRLEAEPAESGEGASRLDRLIDDLEQAGRAVAECDAALEEIVSRIDEATERLWALAAIMNESGARAGAVSQQMADLTQVAEETAERLRATTEATREVISAVEAVAGDISAGVGLVRRARTHVDAAAEAHRRLDQLAERIQELARQLAESATHPPQ</sequence>
<dbReference type="SUPFAM" id="SSF58104">
    <property type="entry name" value="Methyl-accepting chemotaxis protein (MCP) signaling domain"/>
    <property type="match status" value="1"/>
</dbReference>
<dbReference type="STRING" id="292459.STH3095"/>
<keyword evidence="11" id="KW-1185">Reference proteome</keyword>